<accession>A0A4R1BRT7</accession>
<reference evidence="1 2" key="1">
    <citation type="submission" date="2019-03" db="EMBL/GenBank/DDBJ databases">
        <title>Whole genome sequence of a novel Rubrobacter taiwanensis strain, isolated from Yellowstone National Park.</title>
        <authorList>
            <person name="Freed S."/>
            <person name="Ramaley R.F."/>
            <person name="Kyndt J.A."/>
        </authorList>
    </citation>
    <scope>NUCLEOTIDE SEQUENCE [LARGE SCALE GENOMIC DNA]</scope>
    <source>
        <strain evidence="1 2">Yellowstone</strain>
    </source>
</reference>
<dbReference type="EMBL" id="SKBU01000006">
    <property type="protein sequence ID" value="TCJ19935.1"/>
    <property type="molecule type" value="Genomic_DNA"/>
</dbReference>
<dbReference type="RefSeq" id="WP_132688282.1">
    <property type="nucleotide sequence ID" value="NZ_SKBU01000006.1"/>
</dbReference>
<evidence type="ECO:0000313" key="1">
    <source>
        <dbReference type="EMBL" id="TCJ19935.1"/>
    </source>
</evidence>
<dbReference type="Proteomes" id="UP000295244">
    <property type="component" value="Unassembled WGS sequence"/>
</dbReference>
<keyword evidence="2" id="KW-1185">Reference proteome</keyword>
<dbReference type="OrthoDB" id="5243422at2"/>
<sequence length="154" mass="17231">MPEDRTSRRDVGSGAGLARDYICRMEGFRCGGGVCRIRIYRGERLGDAPVVICSELAGEEVANISLLAEYIAGEVICEHFPGGLPDLPRPLIWIEQHFTFEGDPREYSLVSFPFYRPRPDGLGFDRRMVLGTPRRETITAAEVAALVGEEEERR</sequence>
<organism evidence="1 2">
    <name type="scientific">Rubrobacter taiwanensis</name>
    <dbReference type="NCBI Taxonomy" id="185139"/>
    <lineage>
        <taxon>Bacteria</taxon>
        <taxon>Bacillati</taxon>
        <taxon>Actinomycetota</taxon>
        <taxon>Rubrobacteria</taxon>
        <taxon>Rubrobacterales</taxon>
        <taxon>Rubrobacteraceae</taxon>
        <taxon>Rubrobacter</taxon>
    </lineage>
</organism>
<name>A0A4R1BRT7_9ACTN</name>
<gene>
    <name evidence="1" type="ORF">E0L93_03005</name>
</gene>
<evidence type="ECO:0000313" key="2">
    <source>
        <dbReference type="Proteomes" id="UP000295244"/>
    </source>
</evidence>
<dbReference type="AlphaFoldDB" id="A0A4R1BRT7"/>
<proteinExistence type="predicted"/>
<comment type="caution">
    <text evidence="1">The sequence shown here is derived from an EMBL/GenBank/DDBJ whole genome shotgun (WGS) entry which is preliminary data.</text>
</comment>
<protein>
    <submittedName>
        <fullName evidence="1">Uncharacterized protein</fullName>
    </submittedName>
</protein>